<dbReference type="InterPro" id="IPR011006">
    <property type="entry name" value="CheY-like_superfamily"/>
</dbReference>
<feature type="modified residue" description="4-aspartylphosphate" evidence="2">
    <location>
        <position position="54"/>
    </location>
</feature>
<dbReference type="SUPFAM" id="SSF52172">
    <property type="entry name" value="CheY-like"/>
    <property type="match status" value="1"/>
</dbReference>
<dbReference type="Pfam" id="PF00072">
    <property type="entry name" value="Response_reg"/>
    <property type="match status" value="1"/>
</dbReference>
<proteinExistence type="predicted"/>
<dbReference type="PROSITE" id="PS50110">
    <property type="entry name" value="RESPONSE_REGULATORY"/>
    <property type="match status" value="1"/>
</dbReference>
<evidence type="ECO:0000256" key="2">
    <source>
        <dbReference type="PROSITE-ProRule" id="PRU00169"/>
    </source>
</evidence>
<sequence>MKQQCILIIDKEEAIRESFQLVLQEEGYCCFIAKDLTEAKQILAAETVDILLIDSLLVRSPSSLPSLLSAYPEVGVIVMGGYAEIEVMQRTLSEGAHDFIIKPMEFAELIHKVSKYSK</sequence>
<dbReference type="InterPro" id="IPR050595">
    <property type="entry name" value="Bact_response_regulator"/>
</dbReference>
<protein>
    <submittedName>
        <fullName evidence="4">Response regulator receiver domain-containing protein</fullName>
    </submittedName>
</protein>
<dbReference type="OrthoDB" id="9789181at2"/>
<reference evidence="4 5" key="1">
    <citation type="submission" date="2019-07" db="EMBL/GenBank/DDBJ databases">
        <title>Genomic Encyclopedia of Archaeal and Bacterial Type Strains, Phase II (KMG-II): from individual species to whole genera.</title>
        <authorList>
            <person name="Goeker M."/>
        </authorList>
    </citation>
    <scope>NUCLEOTIDE SEQUENCE [LARGE SCALE GENOMIC DNA]</scope>
    <source>
        <strain evidence="4 5">DSM 21935</strain>
    </source>
</reference>
<dbReference type="AlphaFoldDB" id="A0A5D3YJH9"/>
<dbReference type="InterPro" id="IPR001789">
    <property type="entry name" value="Sig_transdc_resp-reg_receiver"/>
</dbReference>
<evidence type="ECO:0000259" key="3">
    <source>
        <dbReference type="PROSITE" id="PS50110"/>
    </source>
</evidence>
<dbReference type="PANTHER" id="PTHR44591">
    <property type="entry name" value="STRESS RESPONSE REGULATOR PROTEIN 1"/>
    <property type="match status" value="1"/>
</dbReference>
<keyword evidence="1 2" id="KW-0597">Phosphoprotein</keyword>
<organism evidence="4 5">
    <name type="scientific">Fodinibius salinus</name>
    <dbReference type="NCBI Taxonomy" id="860790"/>
    <lineage>
        <taxon>Bacteria</taxon>
        <taxon>Pseudomonadati</taxon>
        <taxon>Balneolota</taxon>
        <taxon>Balneolia</taxon>
        <taxon>Balneolales</taxon>
        <taxon>Balneolaceae</taxon>
        <taxon>Fodinibius</taxon>
    </lineage>
</organism>
<name>A0A5D3YJH9_9BACT</name>
<keyword evidence="5" id="KW-1185">Reference proteome</keyword>
<accession>A0A5D3YJH9</accession>
<feature type="domain" description="Response regulatory" evidence="3">
    <location>
        <begin position="5"/>
        <end position="117"/>
    </location>
</feature>
<dbReference type="RefSeq" id="WP_148898726.1">
    <property type="nucleotide sequence ID" value="NZ_VNHY01000002.1"/>
</dbReference>
<dbReference type="Proteomes" id="UP000324595">
    <property type="component" value="Unassembled WGS sequence"/>
</dbReference>
<evidence type="ECO:0000313" key="5">
    <source>
        <dbReference type="Proteomes" id="UP000324595"/>
    </source>
</evidence>
<evidence type="ECO:0000256" key="1">
    <source>
        <dbReference type="ARBA" id="ARBA00022553"/>
    </source>
</evidence>
<evidence type="ECO:0000313" key="4">
    <source>
        <dbReference type="EMBL" id="TYP93668.1"/>
    </source>
</evidence>
<gene>
    <name evidence="4" type="ORF">LX73_1377</name>
</gene>
<dbReference type="SMART" id="SM00448">
    <property type="entry name" value="REC"/>
    <property type="match status" value="1"/>
</dbReference>
<dbReference type="PANTHER" id="PTHR44591:SF3">
    <property type="entry name" value="RESPONSE REGULATORY DOMAIN-CONTAINING PROTEIN"/>
    <property type="match status" value="1"/>
</dbReference>
<dbReference type="EMBL" id="VNHY01000002">
    <property type="protein sequence ID" value="TYP93668.1"/>
    <property type="molecule type" value="Genomic_DNA"/>
</dbReference>
<comment type="caution">
    <text evidence="4">The sequence shown here is derived from an EMBL/GenBank/DDBJ whole genome shotgun (WGS) entry which is preliminary data.</text>
</comment>
<dbReference type="GO" id="GO:0000160">
    <property type="term" value="P:phosphorelay signal transduction system"/>
    <property type="evidence" value="ECO:0007669"/>
    <property type="project" value="InterPro"/>
</dbReference>
<dbReference type="Gene3D" id="3.40.50.2300">
    <property type="match status" value="1"/>
</dbReference>